<comment type="pathway">
    <text evidence="5">Amino-acid biosynthesis; L-proline biosynthesis; L-proline from L-glutamate 5-semialdehyde: step 1/1.</text>
</comment>
<dbReference type="Proteomes" id="UP000054078">
    <property type="component" value="Unassembled WGS sequence"/>
</dbReference>
<gene>
    <name evidence="5" type="primary">proC</name>
    <name evidence="10" type="ORF">AUL39_09600</name>
</gene>
<feature type="binding site" evidence="7">
    <location>
        <begin position="12"/>
        <end position="17"/>
    </location>
    <ligand>
        <name>NADP(+)</name>
        <dbReference type="ChEBI" id="CHEBI:58349"/>
    </ligand>
</feature>
<dbReference type="SUPFAM" id="SSF51735">
    <property type="entry name" value="NAD(P)-binding Rossmann-fold domains"/>
    <property type="match status" value="1"/>
</dbReference>
<dbReference type="PIRSF" id="PIRSF000193">
    <property type="entry name" value="Pyrrol-5-carb_rd"/>
    <property type="match status" value="1"/>
</dbReference>
<comment type="similarity">
    <text evidence="1 5">Belongs to the pyrroline-5-carboxylate reductase family.</text>
</comment>
<dbReference type="OrthoDB" id="9805754at2"/>
<evidence type="ECO:0000313" key="10">
    <source>
        <dbReference type="EMBL" id="KUH57926.1"/>
    </source>
</evidence>
<dbReference type="InterPro" id="IPR036291">
    <property type="entry name" value="NAD(P)-bd_dom_sf"/>
</dbReference>
<dbReference type="PANTHER" id="PTHR11645:SF0">
    <property type="entry name" value="PYRROLINE-5-CARBOXYLATE REDUCTASE 3"/>
    <property type="match status" value="1"/>
</dbReference>
<comment type="function">
    <text evidence="4 5">Catalyzes the reduction of 1-pyrroline-5-carboxylate (PCA) to L-proline.</text>
</comment>
<comment type="catalytic activity">
    <reaction evidence="5">
        <text>L-proline + NAD(+) = (S)-1-pyrroline-5-carboxylate + NADH + 2 H(+)</text>
        <dbReference type="Rhea" id="RHEA:14105"/>
        <dbReference type="ChEBI" id="CHEBI:15378"/>
        <dbReference type="ChEBI" id="CHEBI:17388"/>
        <dbReference type="ChEBI" id="CHEBI:57540"/>
        <dbReference type="ChEBI" id="CHEBI:57945"/>
        <dbReference type="ChEBI" id="CHEBI:60039"/>
        <dbReference type="EC" id="1.5.1.2"/>
    </reaction>
</comment>
<dbReference type="PANTHER" id="PTHR11645">
    <property type="entry name" value="PYRROLINE-5-CARBOXYLATE REDUCTASE"/>
    <property type="match status" value="1"/>
</dbReference>
<sequence length="278" mass="27941">MAEKIEQVIGVIGAGSMGSAIARGLVASGAAAPERVLVANPSAGKLAPLAELGIKTFTSNEELLAQGPDAVVLAVKPQVLPGVLAEHTDGLAGRLVISIAAGVSVASLEASLASSRVVRAMPNLPVQVLSGATAVCPGSRATKEDLDLSLAIFSALGSAVVLREDQLDAEGAVVGCGPAYVALLVDDLTRAGVEHGLPAAACRELVLSTMRGVAEQLLASGEHPRAYMEKVTSPGGTTAAGLRAMESGMFEVACAGVDAALRRTRELSEAAGGKTTDD</sequence>
<comment type="catalytic activity">
    <reaction evidence="5">
        <text>L-proline + NADP(+) = (S)-1-pyrroline-5-carboxylate + NADPH + 2 H(+)</text>
        <dbReference type="Rhea" id="RHEA:14109"/>
        <dbReference type="ChEBI" id="CHEBI:15378"/>
        <dbReference type="ChEBI" id="CHEBI:17388"/>
        <dbReference type="ChEBI" id="CHEBI:57783"/>
        <dbReference type="ChEBI" id="CHEBI:58349"/>
        <dbReference type="ChEBI" id="CHEBI:60039"/>
        <dbReference type="EC" id="1.5.1.2"/>
    </reaction>
</comment>
<evidence type="ECO:0000259" key="8">
    <source>
        <dbReference type="Pfam" id="PF03807"/>
    </source>
</evidence>
<proteinExistence type="inferred from homology"/>
<keyword evidence="3 5" id="KW-0560">Oxidoreductase</keyword>
<dbReference type="Gene3D" id="1.10.3730.10">
    <property type="entry name" value="ProC C-terminal domain-like"/>
    <property type="match status" value="1"/>
</dbReference>
<feature type="domain" description="Pyrroline-5-carboxylate reductase dimerisation" evidence="9">
    <location>
        <begin position="164"/>
        <end position="267"/>
    </location>
</feature>
<dbReference type="Gene3D" id="3.40.50.720">
    <property type="entry name" value="NAD(P)-binding Rossmann-like Domain"/>
    <property type="match status" value="1"/>
</dbReference>
<dbReference type="RefSeq" id="WP_059055706.1">
    <property type="nucleotide sequence ID" value="NZ_LOJF01000011.1"/>
</dbReference>
<evidence type="ECO:0000256" key="7">
    <source>
        <dbReference type="PIRSR" id="PIRSR000193-1"/>
    </source>
</evidence>
<feature type="domain" description="Pyrroline-5-carboxylate reductase catalytic N-terminal" evidence="8">
    <location>
        <begin position="9"/>
        <end position="102"/>
    </location>
</feature>
<evidence type="ECO:0000256" key="4">
    <source>
        <dbReference type="ARBA" id="ARBA00058118"/>
    </source>
</evidence>
<accession>A0A117J3U8</accession>
<dbReference type="EC" id="1.5.1.2" evidence="5 6"/>
<dbReference type="SUPFAM" id="SSF48179">
    <property type="entry name" value="6-phosphogluconate dehydrogenase C-terminal domain-like"/>
    <property type="match status" value="1"/>
</dbReference>
<dbReference type="HAMAP" id="MF_01925">
    <property type="entry name" value="P5C_reductase"/>
    <property type="match status" value="1"/>
</dbReference>
<dbReference type="GO" id="GO:0004735">
    <property type="term" value="F:pyrroline-5-carboxylate reductase activity"/>
    <property type="evidence" value="ECO:0007669"/>
    <property type="project" value="UniProtKB-UniRule"/>
</dbReference>
<dbReference type="GO" id="GO:0055129">
    <property type="term" value="P:L-proline biosynthetic process"/>
    <property type="evidence" value="ECO:0007669"/>
    <property type="project" value="UniProtKB-UniRule"/>
</dbReference>
<keyword evidence="2 5" id="KW-0521">NADP</keyword>
<name>A0A117J3U8_TRASO</name>
<evidence type="ECO:0000313" key="11">
    <source>
        <dbReference type="Proteomes" id="UP000054078"/>
    </source>
</evidence>
<dbReference type="Pfam" id="PF14748">
    <property type="entry name" value="P5CR_dimer"/>
    <property type="match status" value="1"/>
</dbReference>
<comment type="subcellular location">
    <subcellularLocation>
        <location evidence="5">Cytoplasm</location>
    </subcellularLocation>
</comment>
<keyword evidence="5" id="KW-0028">Amino-acid biosynthesis</keyword>
<evidence type="ECO:0000256" key="2">
    <source>
        <dbReference type="ARBA" id="ARBA00022857"/>
    </source>
</evidence>
<dbReference type="Pfam" id="PF03807">
    <property type="entry name" value="F420_oxidored"/>
    <property type="match status" value="1"/>
</dbReference>
<feature type="binding site" evidence="7">
    <location>
        <position position="60"/>
    </location>
    <ligand>
        <name>NADPH</name>
        <dbReference type="ChEBI" id="CHEBI:57783"/>
    </ligand>
</feature>
<evidence type="ECO:0000259" key="9">
    <source>
        <dbReference type="Pfam" id="PF14748"/>
    </source>
</evidence>
<dbReference type="UniPathway" id="UPA00098">
    <property type="reaction ID" value="UER00361"/>
</dbReference>
<evidence type="ECO:0000256" key="6">
    <source>
        <dbReference type="NCBIfam" id="TIGR00112"/>
    </source>
</evidence>
<dbReference type="AlphaFoldDB" id="A0A117J3U8"/>
<feature type="binding site" evidence="7">
    <location>
        <begin position="74"/>
        <end position="77"/>
    </location>
    <ligand>
        <name>NADP(+)</name>
        <dbReference type="ChEBI" id="CHEBI:58349"/>
    </ligand>
</feature>
<dbReference type="InterPro" id="IPR029036">
    <property type="entry name" value="P5CR_dimer"/>
</dbReference>
<comment type="caution">
    <text evidence="10">The sequence shown here is derived from an EMBL/GenBank/DDBJ whole genome shotgun (WGS) entry which is preliminary data.</text>
</comment>
<reference evidence="10 11" key="1">
    <citation type="submission" date="2015-12" db="EMBL/GenBank/DDBJ databases">
        <title>Draft Genome Sequence of Olsenella scatoligenes SK9K4T; a Producer of 3-Methylindole- (skatole) and 4-Methylphenol- (p-cresol) Isolated from Pig Feces.</title>
        <authorList>
            <person name="Li X."/>
            <person name="Borg B."/>
            <person name="Canibe N."/>
        </authorList>
    </citation>
    <scope>NUCLEOTIDE SEQUENCE [LARGE SCALE GENOMIC DNA]</scope>
    <source>
        <strain evidence="10 11">SK9K4</strain>
    </source>
</reference>
<keyword evidence="5" id="KW-0641">Proline biosynthesis</keyword>
<dbReference type="STRING" id="1299998.AUL39_09600"/>
<keyword evidence="5" id="KW-0963">Cytoplasm</keyword>
<dbReference type="EMBL" id="LOJF01000011">
    <property type="protein sequence ID" value="KUH57926.1"/>
    <property type="molecule type" value="Genomic_DNA"/>
</dbReference>
<dbReference type="InterPro" id="IPR008927">
    <property type="entry name" value="6-PGluconate_DH-like_C_sf"/>
</dbReference>
<keyword evidence="11" id="KW-1185">Reference proteome</keyword>
<evidence type="ECO:0000256" key="5">
    <source>
        <dbReference type="HAMAP-Rule" id="MF_01925"/>
    </source>
</evidence>
<protein>
    <recommendedName>
        <fullName evidence="5 6">Pyrroline-5-carboxylate reductase</fullName>
        <shortName evidence="5">P5C reductase</shortName>
        <shortName evidence="5">P5CR</shortName>
        <ecNumber evidence="5 6">1.5.1.2</ecNumber>
    </recommendedName>
    <alternativeName>
        <fullName evidence="5">PCA reductase</fullName>
    </alternativeName>
</protein>
<dbReference type="FunFam" id="1.10.3730.10:FF:000001">
    <property type="entry name" value="Pyrroline-5-carboxylate reductase"/>
    <property type="match status" value="1"/>
</dbReference>
<organism evidence="10 11">
    <name type="scientific">Tractidigestivibacter scatoligenes</name>
    <name type="common">Olsenella scatoligenes</name>
    <dbReference type="NCBI Taxonomy" id="1299998"/>
    <lineage>
        <taxon>Bacteria</taxon>
        <taxon>Bacillati</taxon>
        <taxon>Actinomycetota</taxon>
        <taxon>Coriobacteriia</taxon>
        <taxon>Coriobacteriales</taxon>
        <taxon>Atopobiaceae</taxon>
        <taxon>Tractidigestivibacter</taxon>
    </lineage>
</organism>
<evidence type="ECO:0000256" key="1">
    <source>
        <dbReference type="ARBA" id="ARBA00005525"/>
    </source>
</evidence>
<dbReference type="InterPro" id="IPR000304">
    <property type="entry name" value="Pyrroline-COOH_reductase"/>
</dbReference>
<dbReference type="GO" id="GO:0005737">
    <property type="term" value="C:cytoplasm"/>
    <property type="evidence" value="ECO:0007669"/>
    <property type="project" value="UniProtKB-SubCell"/>
</dbReference>
<dbReference type="NCBIfam" id="TIGR00112">
    <property type="entry name" value="proC"/>
    <property type="match status" value="1"/>
</dbReference>
<evidence type="ECO:0000256" key="3">
    <source>
        <dbReference type="ARBA" id="ARBA00023002"/>
    </source>
</evidence>
<dbReference type="InterPro" id="IPR028939">
    <property type="entry name" value="P5C_Rdtase_cat_N"/>
</dbReference>